<dbReference type="RefSeq" id="WP_181571791.1">
    <property type="nucleotide sequence ID" value="NZ_CP059322.2"/>
</dbReference>
<gene>
    <name evidence="2" type="ORF">H1D33_11550</name>
</gene>
<dbReference type="AlphaFoldDB" id="A0A7L6BCL5"/>
<reference evidence="3" key="1">
    <citation type="submission" date="2020-07" db="EMBL/GenBank/DDBJ databases">
        <title>A new Micromonospora strain with potent antibiotic activity isolated from the microbiome of a mid-Atlantic deep-sea sponge.</title>
        <authorList>
            <person name="Back C.R."/>
            <person name="Stennett H.L."/>
            <person name="Williams S.E."/>
            <person name="Wang L."/>
            <person name="Ojeda Gomez J."/>
            <person name="Abdulle O.M."/>
            <person name="Duffy T."/>
            <person name="Hendry K.R."/>
            <person name="Powell D."/>
            <person name="Stach J.E."/>
            <person name="Essex-Lopresti A.E."/>
            <person name="Willis C.L."/>
            <person name="Curnow P."/>
            <person name="Race P.R."/>
        </authorList>
    </citation>
    <scope>NUCLEOTIDE SEQUENCE [LARGE SCALE GENOMIC DNA]</scope>
    <source>
        <strain evidence="3">28ISP2-46</strain>
    </source>
</reference>
<dbReference type="KEGG" id="mfeu:H1D33_11550"/>
<feature type="region of interest" description="Disordered" evidence="1">
    <location>
        <begin position="132"/>
        <end position="155"/>
    </location>
</feature>
<accession>A0A7L6BCL5</accession>
<name>A0A7L6BCL5_9ACTN</name>
<sequence length="155" mass="16772">MTGAADGLGLAGYYDYYDTPVKIVPTPEGGLTAWRLDRGTGGWRPANDIIDEIVFAMGGEIFVRSADRFVQRVEEERGLSLTGDGPVFALYETVRAIEEQAIAERRAYTPEEAALVTGIRRRTFVMFEEQLQRAGDPGADPSVASAATGGDAEHS</sequence>
<protein>
    <submittedName>
        <fullName evidence="2">Uncharacterized protein</fullName>
    </submittedName>
</protein>
<evidence type="ECO:0000256" key="1">
    <source>
        <dbReference type="SAM" id="MobiDB-lite"/>
    </source>
</evidence>
<organism evidence="2 3">
    <name type="scientific">Micromonospora robiginosa</name>
    <dbReference type="NCBI Taxonomy" id="2749844"/>
    <lineage>
        <taxon>Bacteria</taxon>
        <taxon>Bacillati</taxon>
        <taxon>Actinomycetota</taxon>
        <taxon>Actinomycetes</taxon>
        <taxon>Micromonosporales</taxon>
        <taxon>Micromonosporaceae</taxon>
        <taxon>Micromonospora</taxon>
    </lineage>
</organism>
<dbReference type="Proteomes" id="UP000510844">
    <property type="component" value="Chromosome"/>
</dbReference>
<dbReference type="EMBL" id="CP059322">
    <property type="protein sequence ID" value="QLQ39400.1"/>
    <property type="molecule type" value="Genomic_DNA"/>
</dbReference>
<proteinExistence type="predicted"/>
<keyword evidence="3" id="KW-1185">Reference proteome</keyword>
<evidence type="ECO:0000313" key="2">
    <source>
        <dbReference type="EMBL" id="QLQ39400.1"/>
    </source>
</evidence>
<evidence type="ECO:0000313" key="3">
    <source>
        <dbReference type="Proteomes" id="UP000510844"/>
    </source>
</evidence>
<reference evidence="2 3" key="2">
    <citation type="journal article" date="2021" name="Mar. Drugs">
        <title>A New Micromonospora Strain with Antibiotic Activity Isolated from the Microbiome of a Mid-Atlantic Deep-Sea Sponge.</title>
        <authorList>
            <person name="Back C.R."/>
            <person name="Stennett H.L."/>
            <person name="Williams S.E."/>
            <person name="Wang L."/>
            <person name="Ojeda Gomez J."/>
            <person name="Abdulle O.M."/>
            <person name="Duffy T."/>
            <person name="Neal C."/>
            <person name="Mantell J."/>
            <person name="Jepson M.A."/>
            <person name="Hendry K.R."/>
            <person name="Powell D."/>
            <person name="Stach J.E.M."/>
            <person name="Essex-Lopresti A.E."/>
            <person name="Willis C.L."/>
            <person name="Curnow P."/>
            <person name="Race P.R."/>
        </authorList>
    </citation>
    <scope>NUCLEOTIDE SEQUENCE [LARGE SCALE GENOMIC DNA]</scope>
    <source>
        <strain evidence="2 3">28ISP2-46</strain>
    </source>
</reference>